<organism evidence="1">
    <name type="scientific">termite gut metagenome</name>
    <dbReference type="NCBI Taxonomy" id="433724"/>
    <lineage>
        <taxon>unclassified sequences</taxon>
        <taxon>metagenomes</taxon>
        <taxon>organismal metagenomes</taxon>
    </lineage>
</organism>
<evidence type="ECO:0000313" key="1">
    <source>
        <dbReference type="EMBL" id="KAA6304189.1"/>
    </source>
</evidence>
<dbReference type="AlphaFoldDB" id="A0A5J4P795"/>
<accession>A0A5J4P795</accession>
<protein>
    <recommendedName>
        <fullName evidence="2">Cell division ATP-binding protein FtsE</fullName>
    </recommendedName>
</protein>
<proteinExistence type="predicted"/>
<dbReference type="EMBL" id="SNRY01011712">
    <property type="protein sequence ID" value="KAA6304189.1"/>
    <property type="molecule type" value="Genomic_DNA"/>
</dbReference>
<feature type="non-terminal residue" evidence="1">
    <location>
        <position position="1"/>
    </location>
</feature>
<sequence>SKTGTSVIVTTHNLGLMKKIPGTAVYRCEGNHHITNVTEEFAGFGKLKIES</sequence>
<reference evidence="1" key="1">
    <citation type="submission" date="2019-03" db="EMBL/GenBank/DDBJ databases">
        <title>Single cell metagenomics reveals metabolic interactions within the superorganism composed of flagellate Streblomastix strix and complex community of Bacteroidetes bacteria on its surface.</title>
        <authorList>
            <person name="Treitli S.C."/>
            <person name="Kolisko M."/>
            <person name="Husnik F."/>
            <person name="Keeling P."/>
            <person name="Hampl V."/>
        </authorList>
    </citation>
    <scope>NUCLEOTIDE SEQUENCE</scope>
    <source>
        <strain evidence="1">STM</strain>
    </source>
</reference>
<comment type="caution">
    <text evidence="1">The sequence shown here is derived from an EMBL/GenBank/DDBJ whole genome shotgun (WGS) entry which is preliminary data.</text>
</comment>
<evidence type="ECO:0008006" key="2">
    <source>
        <dbReference type="Google" id="ProtNLM"/>
    </source>
</evidence>
<gene>
    <name evidence="1" type="ORF">EZS27_044167</name>
</gene>
<name>A0A5J4P795_9ZZZZ</name>